<keyword evidence="7 13" id="KW-0547">Nucleotide-binding</keyword>
<dbReference type="GO" id="GO:0006432">
    <property type="term" value="P:phenylalanyl-tRNA aminoacylation"/>
    <property type="evidence" value="ECO:0007669"/>
    <property type="project" value="UniProtKB-UniRule"/>
</dbReference>
<evidence type="ECO:0000256" key="1">
    <source>
        <dbReference type="ARBA" id="ARBA00004496"/>
    </source>
</evidence>
<feature type="binding site" evidence="13">
    <location>
        <position position="268"/>
    </location>
    <ligand>
        <name>Mg(2+)</name>
        <dbReference type="ChEBI" id="CHEBI:18420"/>
        <note>shared with beta subunit</note>
    </ligand>
</feature>
<dbReference type="InterPro" id="IPR010978">
    <property type="entry name" value="tRNA-bd_arm"/>
</dbReference>
<sequence length="353" mass="40216">MEGTITKEKIEDGWAYRIAHEEIAKITDDIEGCHSLADLEQVRIAYLGRKDGKITQLLRGLGKLPPEERPDAGNQINLLKENITNLLLDKQNIIALKERTERLLHEKIDVTMPGFVPAMGKRHPITHVLEEIIDIFMKLGFEVEEGPEVEYSHYNFDALNIPHDHPARDMHDTFYISDTIVLRTHTSPVQIRVMEKKQPPLRVIAPGRVYRRDADVSHSPMFHQVEGLLVDERTTFGELKGALEAFLTAMFGKDTPVRFRPSFFPFTEPSCEVDIGCLICNGKGCGVCKQTGWLEVLGAGMVDPEVFKCVGYDPERYIGFAFGLGVERITMLKYGINNIRLFFENDLRFLRQF</sequence>
<dbReference type="SUPFAM" id="SSF55681">
    <property type="entry name" value="Class II aaRS and biotin synthetases"/>
    <property type="match status" value="1"/>
</dbReference>
<dbReference type="InterPro" id="IPR045864">
    <property type="entry name" value="aa-tRNA-synth_II/BPL/LPL"/>
</dbReference>
<evidence type="ECO:0000256" key="5">
    <source>
        <dbReference type="ARBA" id="ARBA00022598"/>
    </source>
</evidence>
<dbReference type="GO" id="GO:0005524">
    <property type="term" value="F:ATP binding"/>
    <property type="evidence" value="ECO:0007669"/>
    <property type="project" value="UniProtKB-UniRule"/>
</dbReference>
<dbReference type="Gene3D" id="3.30.930.10">
    <property type="entry name" value="Bira Bifunctional Protein, Domain 2"/>
    <property type="match status" value="1"/>
</dbReference>
<dbReference type="Pfam" id="PF02912">
    <property type="entry name" value="Phe_tRNA-synt_N"/>
    <property type="match status" value="1"/>
</dbReference>
<name>A0A2H0A5K1_9BACT</name>
<evidence type="ECO:0000256" key="6">
    <source>
        <dbReference type="ARBA" id="ARBA00022723"/>
    </source>
</evidence>
<dbReference type="HAMAP" id="MF_00281">
    <property type="entry name" value="Phe_tRNA_synth_alpha1"/>
    <property type="match status" value="1"/>
</dbReference>
<evidence type="ECO:0000313" key="16">
    <source>
        <dbReference type="Proteomes" id="UP000231067"/>
    </source>
</evidence>
<proteinExistence type="inferred from homology"/>
<evidence type="ECO:0000259" key="14">
    <source>
        <dbReference type="PROSITE" id="PS50862"/>
    </source>
</evidence>
<dbReference type="FunFam" id="3.30.930.10:FF:000003">
    <property type="entry name" value="Phenylalanine--tRNA ligase alpha subunit"/>
    <property type="match status" value="1"/>
</dbReference>
<dbReference type="Proteomes" id="UP000231067">
    <property type="component" value="Unassembled WGS sequence"/>
</dbReference>
<keyword evidence="5 13" id="KW-0436">Ligase</keyword>
<gene>
    <name evidence="13" type="primary">pheS</name>
    <name evidence="15" type="ORF">COX18_06050</name>
</gene>
<dbReference type="GO" id="GO:0000049">
    <property type="term" value="F:tRNA binding"/>
    <property type="evidence" value="ECO:0007669"/>
    <property type="project" value="InterPro"/>
</dbReference>
<evidence type="ECO:0000256" key="13">
    <source>
        <dbReference type="HAMAP-Rule" id="MF_00281"/>
    </source>
</evidence>
<protein>
    <recommendedName>
        <fullName evidence="13">Phenylalanine--tRNA ligase alpha subunit</fullName>
        <ecNumber evidence="13">6.1.1.20</ecNumber>
    </recommendedName>
    <alternativeName>
        <fullName evidence="13">Phenylalanyl-tRNA synthetase alpha subunit</fullName>
        <shortName evidence="13">PheRS</shortName>
    </alternativeName>
</protein>
<dbReference type="InterPro" id="IPR022911">
    <property type="entry name" value="Phe_tRNA_ligase_alpha1_bac"/>
</dbReference>
<comment type="subunit">
    <text evidence="3 13">Tetramer of two alpha and two beta subunits.</text>
</comment>
<dbReference type="Pfam" id="PF01409">
    <property type="entry name" value="tRNA-synt_2d"/>
    <property type="match status" value="1"/>
</dbReference>
<evidence type="ECO:0000256" key="10">
    <source>
        <dbReference type="ARBA" id="ARBA00022917"/>
    </source>
</evidence>
<keyword evidence="6 13" id="KW-0479">Metal-binding</keyword>
<comment type="similarity">
    <text evidence="2 13">Belongs to the class-II aminoacyl-tRNA synthetase family. Phe-tRNA synthetase alpha subunit type 1 subfamily.</text>
</comment>
<evidence type="ECO:0000256" key="8">
    <source>
        <dbReference type="ARBA" id="ARBA00022840"/>
    </source>
</evidence>
<dbReference type="InterPro" id="IPR006195">
    <property type="entry name" value="aa-tRNA-synth_II"/>
</dbReference>
<keyword evidence="8 13" id="KW-0067">ATP-binding</keyword>
<dbReference type="EMBL" id="PCSH01000107">
    <property type="protein sequence ID" value="PIP40656.1"/>
    <property type="molecule type" value="Genomic_DNA"/>
</dbReference>
<dbReference type="SUPFAM" id="SSF46589">
    <property type="entry name" value="tRNA-binding arm"/>
    <property type="match status" value="1"/>
</dbReference>
<reference evidence="15 16" key="1">
    <citation type="submission" date="2017-09" db="EMBL/GenBank/DDBJ databases">
        <title>Depth-based differentiation of microbial function through sediment-hosted aquifers and enrichment of novel symbionts in the deep terrestrial subsurface.</title>
        <authorList>
            <person name="Probst A.J."/>
            <person name="Ladd B."/>
            <person name="Jarett J.K."/>
            <person name="Geller-Mcgrath D.E."/>
            <person name="Sieber C.M."/>
            <person name="Emerson J.B."/>
            <person name="Anantharaman K."/>
            <person name="Thomas B.C."/>
            <person name="Malmstrom R."/>
            <person name="Stieglmeier M."/>
            <person name="Klingl A."/>
            <person name="Woyke T."/>
            <person name="Ryan C.M."/>
            <person name="Banfield J.F."/>
        </authorList>
    </citation>
    <scope>NUCLEOTIDE SEQUENCE [LARGE SCALE GENOMIC DNA]</scope>
    <source>
        <strain evidence="15">CG23_combo_of_CG06-09_8_20_14_all_40_23</strain>
    </source>
</reference>
<evidence type="ECO:0000256" key="7">
    <source>
        <dbReference type="ARBA" id="ARBA00022741"/>
    </source>
</evidence>
<evidence type="ECO:0000256" key="3">
    <source>
        <dbReference type="ARBA" id="ARBA00011209"/>
    </source>
</evidence>
<evidence type="ECO:0000313" key="15">
    <source>
        <dbReference type="EMBL" id="PIP40656.1"/>
    </source>
</evidence>
<comment type="subcellular location">
    <subcellularLocation>
        <location evidence="1 13">Cytoplasm</location>
    </subcellularLocation>
</comment>
<accession>A0A2H0A5K1</accession>
<dbReference type="GO" id="GO:0005737">
    <property type="term" value="C:cytoplasm"/>
    <property type="evidence" value="ECO:0007669"/>
    <property type="project" value="UniProtKB-SubCell"/>
</dbReference>
<evidence type="ECO:0000256" key="11">
    <source>
        <dbReference type="ARBA" id="ARBA00023146"/>
    </source>
</evidence>
<dbReference type="NCBIfam" id="TIGR00468">
    <property type="entry name" value="pheS"/>
    <property type="match status" value="1"/>
</dbReference>
<comment type="caution">
    <text evidence="15">The sequence shown here is derived from an EMBL/GenBank/DDBJ whole genome shotgun (WGS) entry which is preliminary data.</text>
</comment>
<dbReference type="PANTHER" id="PTHR11538:SF41">
    <property type="entry name" value="PHENYLALANINE--TRNA LIGASE, MITOCHONDRIAL"/>
    <property type="match status" value="1"/>
</dbReference>
<dbReference type="PANTHER" id="PTHR11538">
    <property type="entry name" value="PHENYLALANYL-TRNA SYNTHETASE"/>
    <property type="match status" value="1"/>
</dbReference>
<dbReference type="InterPro" id="IPR002319">
    <property type="entry name" value="Phenylalanyl-tRNA_Synthase"/>
</dbReference>
<comment type="catalytic activity">
    <reaction evidence="12 13">
        <text>tRNA(Phe) + L-phenylalanine + ATP = L-phenylalanyl-tRNA(Phe) + AMP + diphosphate + H(+)</text>
        <dbReference type="Rhea" id="RHEA:19413"/>
        <dbReference type="Rhea" id="RHEA-COMP:9668"/>
        <dbReference type="Rhea" id="RHEA-COMP:9699"/>
        <dbReference type="ChEBI" id="CHEBI:15378"/>
        <dbReference type="ChEBI" id="CHEBI:30616"/>
        <dbReference type="ChEBI" id="CHEBI:33019"/>
        <dbReference type="ChEBI" id="CHEBI:58095"/>
        <dbReference type="ChEBI" id="CHEBI:78442"/>
        <dbReference type="ChEBI" id="CHEBI:78531"/>
        <dbReference type="ChEBI" id="CHEBI:456215"/>
        <dbReference type="EC" id="6.1.1.20"/>
    </reaction>
</comment>
<evidence type="ECO:0000256" key="12">
    <source>
        <dbReference type="ARBA" id="ARBA00049255"/>
    </source>
</evidence>
<dbReference type="AlphaFoldDB" id="A0A2H0A5K1"/>
<feature type="domain" description="Aminoacyl-transfer RNA synthetases class-II family profile" evidence="14">
    <location>
        <begin position="128"/>
        <end position="352"/>
    </location>
</feature>
<evidence type="ECO:0000256" key="2">
    <source>
        <dbReference type="ARBA" id="ARBA00010207"/>
    </source>
</evidence>
<evidence type="ECO:0000256" key="9">
    <source>
        <dbReference type="ARBA" id="ARBA00022842"/>
    </source>
</evidence>
<organism evidence="15 16">
    <name type="scientific">Candidatus Desantisbacteria bacterium CG23_combo_of_CG06-09_8_20_14_all_40_23</name>
    <dbReference type="NCBI Taxonomy" id="1974550"/>
    <lineage>
        <taxon>Bacteria</taxon>
        <taxon>Candidatus Desantisiibacteriota</taxon>
    </lineage>
</organism>
<dbReference type="PROSITE" id="PS50862">
    <property type="entry name" value="AA_TRNA_LIGASE_II"/>
    <property type="match status" value="1"/>
</dbReference>
<dbReference type="InterPro" id="IPR004529">
    <property type="entry name" value="Phe-tRNA-synth_IIc_asu"/>
</dbReference>
<dbReference type="EC" id="6.1.1.20" evidence="13"/>
<dbReference type="GO" id="GO:0004826">
    <property type="term" value="F:phenylalanine-tRNA ligase activity"/>
    <property type="evidence" value="ECO:0007669"/>
    <property type="project" value="UniProtKB-UniRule"/>
</dbReference>
<keyword evidence="4 13" id="KW-0963">Cytoplasm</keyword>
<dbReference type="CDD" id="cd00496">
    <property type="entry name" value="PheRS_alpha_core"/>
    <property type="match status" value="1"/>
</dbReference>
<evidence type="ECO:0000256" key="4">
    <source>
        <dbReference type="ARBA" id="ARBA00022490"/>
    </source>
</evidence>
<dbReference type="InterPro" id="IPR004188">
    <property type="entry name" value="Phe-tRNA_ligase_II_N"/>
</dbReference>
<keyword evidence="9 13" id="KW-0460">Magnesium</keyword>
<comment type="cofactor">
    <cofactor evidence="13">
        <name>Mg(2+)</name>
        <dbReference type="ChEBI" id="CHEBI:18420"/>
    </cofactor>
    <text evidence="13">Binds 2 magnesium ions per tetramer.</text>
</comment>
<keyword evidence="10 13" id="KW-0648">Protein biosynthesis</keyword>
<keyword evidence="11 13" id="KW-0030">Aminoacyl-tRNA synthetase</keyword>
<dbReference type="GO" id="GO:0000287">
    <property type="term" value="F:magnesium ion binding"/>
    <property type="evidence" value="ECO:0007669"/>
    <property type="project" value="UniProtKB-UniRule"/>
</dbReference>